<dbReference type="Proteomes" id="UP000239352">
    <property type="component" value="Unassembled WGS sequence"/>
</dbReference>
<feature type="compositionally biased region" description="Basic and acidic residues" evidence="1">
    <location>
        <begin position="128"/>
        <end position="157"/>
    </location>
</feature>
<dbReference type="AlphaFoldDB" id="A0A2T0GV51"/>
<feature type="region of interest" description="Disordered" evidence="1">
    <location>
        <begin position="128"/>
        <end position="188"/>
    </location>
</feature>
<evidence type="ECO:0000313" key="3">
    <source>
        <dbReference type="EMBL" id="PRW62989.1"/>
    </source>
</evidence>
<dbReference type="InParanoid" id="A0A2T0GV51"/>
<sequence>MVSNTSSLREDWNELLETGLDWGANLGLPTSVAAKQARRGIIPGDPDTLAEMAEHFRALGSAFERSGRGFRAIDTGGWQGEAAEAAREYLEQSPRKWFDAADAFTEAGDALSRYEQVLRQAQQRAEAAQRDLAEAARRAKDAAEEHNRRVEQARQEGAEPPPPFEDPTAEQREAARSTIERARREVDDAAADAAARISSACQTAPDKPGWLARTRQTVVDGFQQAGRVLGSVVEGIGSGLSGMAKGLWTFNPTHPWNQTHPAAFAARMYDTAEAITTSPYQTLKTSIGIDTWKNDPGKATGEMIPGLVSSAAGGGGLVAKGASAASRAARAARGLDNVPTGGARVPDGTPHGPNTPGQNPSRSSQGPPTP</sequence>
<dbReference type="Pfam" id="PF21725">
    <property type="entry name" value="T7SS_signal"/>
    <property type="match status" value="1"/>
</dbReference>
<comment type="caution">
    <text evidence="3">The sequence shown here is derived from an EMBL/GenBank/DDBJ whole genome shotgun (WGS) entry which is preliminary data.</text>
</comment>
<protein>
    <recommendedName>
        <fullName evidence="2">Putative T7SS secretion signal domain-containing protein</fullName>
    </recommendedName>
</protein>
<dbReference type="STRING" id="1050202.GCA_000384035_03512"/>
<dbReference type="EMBL" id="PVSR01000021">
    <property type="protein sequence ID" value="PRW62989.1"/>
    <property type="molecule type" value="Genomic_DNA"/>
</dbReference>
<accession>A0A2T0GV51</accession>
<keyword evidence="4" id="KW-1185">Reference proteome</keyword>
<evidence type="ECO:0000313" key="4">
    <source>
        <dbReference type="Proteomes" id="UP000239352"/>
    </source>
</evidence>
<dbReference type="InterPro" id="IPR049082">
    <property type="entry name" value="T7SS_signal"/>
</dbReference>
<feature type="compositionally biased region" description="Basic and acidic residues" evidence="1">
    <location>
        <begin position="169"/>
        <end position="187"/>
    </location>
</feature>
<gene>
    <name evidence="3" type="ORF">CEP50_12400</name>
</gene>
<feature type="region of interest" description="Disordered" evidence="1">
    <location>
        <begin position="327"/>
        <end position="370"/>
    </location>
</feature>
<dbReference type="RefSeq" id="WP_219905453.1">
    <property type="nucleotide sequence ID" value="NZ_PVSR01000021.1"/>
</dbReference>
<feature type="compositionally biased region" description="Polar residues" evidence="1">
    <location>
        <begin position="355"/>
        <end position="370"/>
    </location>
</feature>
<proteinExistence type="predicted"/>
<organism evidence="3 4">
    <name type="scientific">Actinopolyspora mortivallis</name>
    <dbReference type="NCBI Taxonomy" id="33906"/>
    <lineage>
        <taxon>Bacteria</taxon>
        <taxon>Bacillati</taxon>
        <taxon>Actinomycetota</taxon>
        <taxon>Actinomycetes</taxon>
        <taxon>Actinopolysporales</taxon>
        <taxon>Actinopolysporaceae</taxon>
        <taxon>Actinopolyspora</taxon>
    </lineage>
</organism>
<name>A0A2T0GV51_ACTMO</name>
<reference evidence="3 4" key="1">
    <citation type="submission" date="2018-03" db="EMBL/GenBank/DDBJ databases">
        <title>Actinopolyspora mortivallis from Sahara, screening for active biomolecules.</title>
        <authorList>
            <person name="Selama O."/>
            <person name="Wellington E.M.H."/>
            <person name="Hacene H."/>
        </authorList>
    </citation>
    <scope>NUCLEOTIDE SEQUENCE [LARGE SCALE GENOMIC DNA]</scope>
    <source>
        <strain evidence="3 4">M5A</strain>
    </source>
</reference>
<feature type="non-terminal residue" evidence="3">
    <location>
        <position position="370"/>
    </location>
</feature>
<evidence type="ECO:0000259" key="2">
    <source>
        <dbReference type="Pfam" id="PF21725"/>
    </source>
</evidence>
<evidence type="ECO:0000256" key="1">
    <source>
        <dbReference type="SAM" id="MobiDB-lite"/>
    </source>
</evidence>
<feature type="domain" description="Putative T7SS secretion signal" evidence="2">
    <location>
        <begin position="39"/>
        <end position="208"/>
    </location>
</feature>